<keyword evidence="3" id="KW-1185">Reference proteome</keyword>
<evidence type="ECO:0000313" key="3">
    <source>
        <dbReference type="Proteomes" id="UP000663828"/>
    </source>
</evidence>
<feature type="compositionally biased region" description="Polar residues" evidence="1">
    <location>
        <begin position="8"/>
        <end position="31"/>
    </location>
</feature>
<dbReference type="AlphaFoldDB" id="A0A814BER9"/>
<evidence type="ECO:0000256" key="1">
    <source>
        <dbReference type="SAM" id="MobiDB-lite"/>
    </source>
</evidence>
<protein>
    <submittedName>
        <fullName evidence="2">Uncharacterized protein</fullName>
    </submittedName>
</protein>
<dbReference type="Proteomes" id="UP000663828">
    <property type="component" value="Unassembled WGS sequence"/>
</dbReference>
<accession>A0A814BER9</accession>
<organism evidence="2 3">
    <name type="scientific">Adineta ricciae</name>
    <name type="common">Rotifer</name>
    <dbReference type="NCBI Taxonomy" id="249248"/>
    <lineage>
        <taxon>Eukaryota</taxon>
        <taxon>Metazoa</taxon>
        <taxon>Spiralia</taxon>
        <taxon>Gnathifera</taxon>
        <taxon>Rotifera</taxon>
        <taxon>Eurotatoria</taxon>
        <taxon>Bdelloidea</taxon>
        <taxon>Adinetida</taxon>
        <taxon>Adinetidae</taxon>
        <taxon>Adineta</taxon>
    </lineage>
</organism>
<feature type="region of interest" description="Disordered" evidence="1">
    <location>
        <begin position="1"/>
        <end position="31"/>
    </location>
</feature>
<feature type="region of interest" description="Disordered" evidence="1">
    <location>
        <begin position="192"/>
        <end position="221"/>
    </location>
</feature>
<reference evidence="2" key="1">
    <citation type="submission" date="2021-02" db="EMBL/GenBank/DDBJ databases">
        <authorList>
            <person name="Nowell W R."/>
        </authorList>
    </citation>
    <scope>NUCLEOTIDE SEQUENCE</scope>
</reference>
<comment type="caution">
    <text evidence="2">The sequence shown here is derived from an EMBL/GenBank/DDBJ whole genome shotgun (WGS) entry which is preliminary data.</text>
</comment>
<dbReference type="EMBL" id="CAJNOR010000480">
    <property type="protein sequence ID" value="CAF0926892.1"/>
    <property type="molecule type" value="Genomic_DNA"/>
</dbReference>
<proteinExistence type="predicted"/>
<evidence type="ECO:0000313" key="2">
    <source>
        <dbReference type="EMBL" id="CAF0926892.1"/>
    </source>
</evidence>
<sequence length="595" mass="66451">MSVLVPSIPSSTNTPHHYFSNGNSNQTTKSLPFKTRSTLKLTNENENDHVPFGVVSSMKQRLLDKVNESLLATHHSTLVRHSLSKTSARLSSNENLLQTKSAISPLKHSTRLSRSQDSLLNNNNNNIEAFTSYLQPKQEVVIVDADISNEENISNHRHSYTELHVDEVPKPGTVTTVKNMFERQIRLSRFDSDKLSNATSRNTNSQHHRDVLSPNRSRSISPNDMALRQRRAGLAPPTLSLPVATPYPDLVTSHTPPIPSQIEVNKSATEQTINENKKKDALSNETTSMKSDPNLLLSTNSISNTSDYKPLDFKSRLALFNQTTTNTKRPAPPPPNFLTKPVVHHHNQHLEKADHPSADEAIHTLVNTSKAVTFFGGTKLNEANKSSLPASVVPPPVLVTIVKEEQSSVDLPYVPDIIGGYVKLNKSSLSSGIKKEARVQFMDNVHTFEYPSFNIIMAEFSTSASDNEDEYDEDEEKGIKIVPMGENIADQIDDMNDDELDQLARINAEFNTTNSADKALQPKGTLHTFRPTHLDQYELGSQHDSFPYSTSSDIFSRENYFNFADHSSFKQTKSPFEVTNNIQWSTMSTTTDLLF</sequence>
<gene>
    <name evidence="2" type="ORF">XAT740_LOCUS9354</name>
</gene>
<name>A0A814BER9_ADIRI</name>
<feature type="compositionally biased region" description="Polar residues" evidence="1">
    <location>
        <begin position="195"/>
        <end position="205"/>
    </location>
</feature>